<reference evidence="1 2" key="1">
    <citation type="submission" date="2020-07" db="EMBL/GenBank/DDBJ databases">
        <title>Exploring microbial biodiversity for novel pathways involved in the catabolism of aromatic compounds derived from lignin.</title>
        <authorList>
            <person name="Elkins J."/>
        </authorList>
    </citation>
    <scope>NUCLEOTIDE SEQUENCE [LARGE SCALE GENOMIC DNA]</scope>
    <source>
        <strain evidence="1 2">H2C3B</strain>
    </source>
</reference>
<name>A0A7Z0AXH6_9BURK</name>
<dbReference type="AlphaFoldDB" id="A0A7Z0AXH6"/>
<evidence type="ECO:0000313" key="2">
    <source>
        <dbReference type="Proteomes" id="UP000572540"/>
    </source>
</evidence>
<proteinExistence type="predicted"/>
<comment type="caution">
    <text evidence="1">The sequence shown here is derived from an EMBL/GenBank/DDBJ whole genome shotgun (WGS) entry which is preliminary data.</text>
</comment>
<accession>A0A7Z0AXH6</accession>
<gene>
    <name evidence="1" type="ORF">GGD41_000809</name>
</gene>
<dbReference type="EMBL" id="JACCAU010000001">
    <property type="protein sequence ID" value="NYH13581.1"/>
    <property type="molecule type" value="Genomic_DNA"/>
</dbReference>
<dbReference type="Proteomes" id="UP000572540">
    <property type="component" value="Unassembled WGS sequence"/>
</dbReference>
<protein>
    <submittedName>
        <fullName evidence="1">Uncharacterized protein</fullName>
    </submittedName>
</protein>
<evidence type="ECO:0000313" key="1">
    <source>
        <dbReference type="EMBL" id="NYH13581.1"/>
    </source>
</evidence>
<organism evidence="1 2">
    <name type="scientific">Paraburkholderia bryophila</name>
    <dbReference type="NCBI Taxonomy" id="420952"/>
    <lineage>
        <taxon>Bacteria</taxon>
        <taxon>Pseudomonadati</taxon>
        <taxon>Pseudomonadota</taxon>
        <taxon>Betaproteobacteria</taxon>
        <taxon>Burkholderiales</taxon>
        <taxon>Burkholderiaceae</taxon>
        <taxon>Paraburkholderia</taxon>
    </lineage>
</organism>
<sequence>MRTSFDSAASDAGRRASTLPVDPLAAIEHVRAIGSAADPCNASAPNNDAVSVTRLPATGVDRAVVKHAVREAAGIAGLLQISDH</sequence>